<protein>
    <submittedName>
        <fullName evidence="3">M56 family peptidase</fullName>
    </submittedName>
</protein>
<keyword evidence="1" id="KW-0472">Membrane</keyword>
<keyword evidence="1" id="KW-0812">Transmembrane</keyword>
<dbReference type="Gene3D" id="3.30.2010.10">
    <property type="entry name" value="Metalloproteases ('zincins'), catalytic domain"/>
    <property type="match status" value="1"/>
</dbReference>
<dbReference type="AlphaFoldDB" id="A0A4V2WPV7"/>
<feature type="transmembrane region" description="Helical" evidence="1">
    <location>
        <begin position="42"/>
        <end position="61"/>
    </location>
</feature>
<evidence type="ECO:0000313" key="3">
    <source>
        <dbReference type="EMBL" id="TCZ80842.1"/>
    </source>
</evidence>
<evidence type="ECO:0000256" key="1">
    <source>
        <dbReference type="SAM" id="Phobius"/>
    </source>
</evidence>
<dbReference type="RefSeq" id="WP_132415547.1">
    <property type="nucleotide sequence ID" value="NZ_SKFG01000001.1"/>
</dbReference>
<dbReference type="CDD" id="cd07326">
    <property type="entry name" value="M56_BlaR1_MecR1_like"/>
    <property type="match status" value="1"/>
</dbReference>
<feature type="transmembrane region" description="Helical" evidence="1">
    <location>
        <begin position="245"/>
        <end position="264"/>
    </location>
</feature>
<feature type="transmembrane region" description="Helical" evidence="1">
    <location>
        <begin position="9"/>
        <end position="30"/>
    </location>
</feature>
<dbReference type="Pfam" id="PF05569">
    <property type="entry name" value="Peptidase_M56"/>
    <property type="match status" value="1"/>
</dbReference>
<reference evidence="3 4" key="1">
    <citation type="submission" date="2019-03" db="EMBL/GenBank/DDBJ databases">
        <authorList>
            <person name="Kim M.K.M."/>
        </authorList>
    </citation>
    <scope>NUCLEOTIDE SEQUENCE [LARGE SCALE GENOMIC DNA]</scope>
    <source>
        <strain evidence="3 4">18JY21-1</strain>
    </source>
</reference>
<dbReference type="Proteomes" id="UP000295418">
    <property type="component" value="Unassembled WGS sequence"/>
</dbReference>
<organism evidence="3 4">
    <name type="scientific">Paenibacillus albiflavus</name>
    <dbReference type="NCBI Taxonomy" id="2545760"/>
    <lineage>
        <taxon>Bacteria</taxon>
        <taxon>Bacillati</taxon>
        <taxon>Bacillota</taxon>
        <taxon>Bacilli</taxon>
        <taxon>Bacillales</taxon>
        <taxon>Paenibacillaceae</taxon>
        <taxon>Paenibacillus</taxon>
    </lineage>
</organism>
<gene>
    <name evidence="3" type="ORF">E0485_00670</name>
</gene>
<dbReference type="InterPro" id="IPR008756">
    <property type="entry name" value="Peptidase_M56"/>
</dbReference>
<keyword evidence="4" id="KW-1185">Reference proteome</keyword>
<evidence type="ECO:0000259" key="2">
    <source>
        <dbReference type="Pfam" id="PF05569"/>
    </source>
</evidence>
<sequence>MSHIVKMKLMYVLMIFFVGMLIIQMGFVVTHQIRDISSHNLAITYILFDLVLVYALSRIIWRVARQWYLSRHWLRIFRAETQSKLTKELNYKYRSWGTEIIVVQDDAFIALTMGMLRPKIIISTGVIRLFDEREVQAILLHEWFHCRNHDNPKLFLSTLLVDAFGYLPIIKPVFHYYKICKELLADRFAIKQMGTELHLGNVLMKLIKLGEIQRREIAVHFTESAIDYRIMQILEPDKTVKVQIALLRPLLLSCLFLILMMIGGSGSS</sequence>
<dbReference type="PANTHER" id="PTHR34978:SF3">
    <property type="entry name" value="SLR0241 PROTEIN"/>
    <property type="match status" value="1"/>
</dbReference>
<feature type="domain" description="Peptidase M56" evidence="2">
    <location>
        <begin position="39"/>
        <end position="233"/>
    </location>
</feature>
<accession>A0A4V2WPV7</accession>
<dbReference type="InterPro" id="IPR052173">
    <property type="entry name" value="Beta-lactam_resp_regulator"/>
</dbReference>
<comment type="caution">
    <text evidence="3">The sequence shown here is derived from an EMBL/GenBank/DDBJ whole genome shotgun (WGS) entry which is preliminary data.</text>
</comment>
<dbReference type="EMBL" id="SKFG01000001">
    <property type="protein sequence ID" value="TCZ80842.1"/>
    <property type="molecule type" value="Genomic_DNA"/>
</dbReference>
<evidence type="ECO:0000313" key="4">
    <source>
        <dbReference type="Proteomes" id="UP000295418"/>
    </source>
</evidence>
<dbReference type="OrthoDB" id="2448482at2"/>
<name>A0A4V2WPV7_9BACL</name>
<dbReference type="PANTHER" id="PTHR34978">
    <property type="entry name" value="POSSIBLE SENSOR-TRANSDUCER PROTEIN BLAR"/>
    <property type="match status" value="1"/>
</dbReference>
<keyword evidence="1" id="KW-1133">Transmembrane helix</keyword>
<proteinExistence type="predicted"/>